<evidence type="ECO:0000256" key="25">
    <source>
        <dbReference type="ARBA" id="ARBA00065357"/>
    </source>
</evidence>
<protein>
    <recommendedName>
        <fullName evidence="2">non-specific serine/threonine protein kinase</fullName>
        <ecNumber evidence="2">2.7.11.1</ecNumber>
    </recommendedName>
</protein>
<keyword evidence="19" id="KW-0325">Glycoprotein</keyword>
<dbReference type="PROSITE" id="PS50011">
    <property type="entry name" value="PROTEIN_KINASE_DOM"/>
    <property type="match status" value="1"/>
</dbReference>
<dbReference type="GO" id="GO:0016787">
    <property type="term" value="F:hydrolase activity"/>
    <property type="evidence" value="ECO:0007669"/>
    <property type="project" value="UniProtKB-KW"/>
</dbReference>
<dbReference type="SMART" id="SM00564">
    <property type="entry name" value="PQQ"/>
    <property type="match status" value="2"/>
</dbReference>
<dbReference type="GO" id="GO:0004674">
    <property type="term" value="F:protein serine/threonine kinase activity"/>
    <property type="evidence" value="ECO:0007669"/>
    <property type="project" value="UniProtKB-KW"/>
</dbReference>
<comment type="subunit">
    <text evidence="25">Homodimer; disulfide-linked. Dimer formation is driven by hydrophobic interactions within the N-terminal luminal domains and stabilized by disulfide bridges.</text>
</comment>
<feature type="domain" description="KEN" evidence="29">
    <location>
        <begin position="824"/>
        <end position="955"/>
    </location>
</feature>
<dbReference type="InterPro" id="IPR010513">
    <property type="entry name" value="KEN_dom"/>
</dbReference>
<evidence type="ECO:0000256" key="19">
    <source>
        <dbReference type="ARBA" id="ARBA00023180"/>
    </source>
</evidence>
<evidence type="ECO:0000256" key="22">
    <source>
        <dbReference type="ARBA" id="ARBA00023268"/>
    </source>
</evidence>
<dbReference type="InterPro" id="IPR000719">
    <property type="entry name" value="Prot_kinase_dom"/>
</dbReference>
<reference evidence="31" key="1">
    <citation type="journal article" date="2020" name="Nat. Commun.">
        <title>Genome assembly of wild tea tree DASZ reveals pedigree and selection history of tea varieties.</title>
        <authorList>
            <person name="Zhang W."/>
            <person name="Zhang Y."/>
            <person name="Qiu H."/>
            <person name="Guo Y."/>
            <person name="Wan H."/>
            <person name="Zhang X."/>
            <person name="Scossa F."/>
            <person name="Alseekh S."/>
            <person name="Zhang Q."/>
            <person name="Wang P."/>
            <person name="Xu L."/>
            <person name="Schmidt M.H."/>
            <person name="Jia X."/>
            <person name="Li D."/>
            <person name="Zhu A."/>
            <person name="Guo F."/>
            <person name="Chen W."/>
            <person name="Ni D."/>
            <person name="Usadel B."/>
            <person name="Fernie A.R."/>
            <person name="Wen W."/>
        </authorList>
    </citation>
    <scope>NUCLEOTIDE SEQUENCE [LARGE SCALE GENOMIC DNA]</scope>
    <source>
        <strain evidence="31">cv. G240</strain>
    </source>
</reference>
<evidence type="ECO:0000259" key="29">
    <source>
        <dbReference type="PROSITE" id="PS51392"/>
    </source>
</evidence>
<dbReference type="SUPFAM" id="SSF56112">
    <property type="entry name" value="Protein kinase-like (PK-like)"/>
    <property type="match status" value="1"/>
</dbReference>
<keyword evidence="13" id="KW-0391">Immunity</keyword>
<evidence type="ECO:0000256" key="10">
    <source>
        <dbReference type="ARBA" id="ARBA00022801"/>
    </source>
</evidence>
<evidence type="ECO:0000256" key="2">
    <source>
        <dbReference type="ARBA" id="ARBA00012513"/>
    </source>
</evidence>
<evidence type="ECO:0000256" key="24">
    <source>
        <dbReference type="ARBA" id="ARBA00048679"/>
    </source>
</evidence>
<name>A0A7J7HTJ6_CAMSI</name>
<dbReference type="EMBL" id="JACBKZ010000003">
    <property type="protein sequence ID" value="KAF5955979.1"/>
    <property type="molecule type" value="Genomic_DNA"/>
</dbReference>
<keyword evidence="20" id="KW-0508">mRNA splicing</keyword>
<keyword evidence="12" id="KW-0067">ATP-binding</keyword>
<comment type="catalytic activity">
    <reaction evidence="24">
        <text>L-seryl-[protein] + ATP = O-phospho-L-seryl-[protein] + ADP + H(+)</text>
        <dbReference type="Rhea" id="RHEA:17989"/>
        <dbReference type="Rhea" id="RHEA-COMP:9863"/>
        <dbReference type="Rhea" id="RHEA-COMP:11604"/>
        <dbReference type="ChEBI" id="CHEBI:15378"/>
        <dbReference type="ChEBI" id="CHEBI:29999"/>
        <dbReference type="ChEBI" id="CHEBI:30616"/>
        <dbReference type="ChEBI" id="CHEBI:83421"/>
        <dbReference type="ChEBI" id="CHEBI:456216"/>
        <dbReference type="EC" id="2.7.11.1"/>
    </reaction>
</comment>
<dbReference type="SMART" id="SM00580">
    <property type="entry name" value="PUG"/>
    <property type="match status" value="1"/>
</dbReference>
<accession>A0A7J7HTJ6</accession>
<dbReference type="GO" id="GO:0008380">
    <property type="term" value="P:RNA splicing"/>
    <property type="evidence" value="ECO:0007669"/>
    <property type="project" value="UniProtKB-KW"/>
</dbReference>
<keyword evidence="9" id="KW-0418">Kinase</keyword>
<proteinExistence type="predicted"/>
<keyword evidence="15" id="KW-0805">Transcription regulation</keyword>
<sequence>MKRVLMICIVCFFFSAISGGLSTSISDLNREEEGVDMLKPAPTTSLLPVTPKHNTALVAALDGTIYLVETNSRKILWSFTSGPSIYSSYQALPPTHDSDNRNDSELQDFFMDCGDDWELYVHGPGYKKSKLPMSAEEFIKRTPIISADGGVLLGSKNTTAFLVDAKSGTVIYAFGSAGHSAIGAQSAEENAILPRKDVEGWVESEVEQPLYVIRTDYVLKYFSQKTAKELWYLRFAEIETSFQCQEAGNYFGEGSPNPEDDFGPELKGDDELPLTCQRRAVVYRIRDHSLLEQFLGSDRLPNTHLGGRLPPLPAPDLNPLLKPLVRLSEVHQNKAGKVVLALPPPETEDFGILSLHRGGSGKMYTSVAPEIVHQNKAGQVVLALPPPKTEGILSLHRGGAGKMYTSVAPEILAASHMWYFVVFVVLLSFIVAFLFYVSPLAVVEKVKLNKWSEEGKVQAMMSKKKKARKSGIHKNSAGIEPSWEDVSHETMVGDTNGLLENPHVERTVRKSQLTFFNPVDGSIDGRKIGKLFVTNKEIAKGSNGTIVLEGIYDGRPVAVKRLVRTHHDVALKEIQNLIASDFHPNIVRWYGVEFDQDFVYLSLERCTCNLGELIFSYSCTLQNQIKNKDQDPNFFDECTIRLHSTVENKDFELWKANGHPSSQLLKLMRDIVSGLAHLHELGIIHRDLKPQNVLIIKGRSICAKLSDMGISKRLPGNMSSLTQSATGCGSSGWQAPEQLRHERQTRAVDLFGLGCVLFFCLTGGQHPFGDSFERDLNIVNNQKDLFLIDNIPEAMDLISHLLDPDPNLRPKAVDVLHHPLFWNAEMRLSFLRDASDRVELEDRESESELLNALESIAPVALGGKWDEKMESAFISDIGRYRRYKFDSVRDLLRVIRNKLNHYRELPQEIQRILGQIPEGFDSYFSSRFPQLLIEVYKVIHSYCGEEEFLHKYFRSNQT</sequence>
<evidence type="ECO:0000256" key="5">
    <source>
        <dbReference type="ARBA" id="ARBA00022679"/>
    </source>
</evidence>
<evidence type="ECO:0000256" key="6">
    <source>
        <dbReference type="ARBA" id="ARBA00022692"/>
    </source>
</evidence>
<keyword evidence="21" id="KW-0834">Unfolded protein response</keyword>
<dbReference type="GO" id="GO:0051082">
    <property type="term" value="F:unfolded protein binding"/>
    <property type="evidence" value="ECO:0007669"/>
    <property type="project" value="TreeGrafter"/>
</dbReference>
<dbReference type="FunFam" id="3.30.200.20:FF:000077">
    <property type="entry name" value="Putative Serine/threonine-protein kinase/endoribonuclease IRE1"/>
    <property type="match status" value="1"/>
</dbReference>
<keyword evidence="22" id="KW-0511">Multifunctional enzyme</keyword>
<dbReference type="GO" id="GO:0036498">
    <property type="term" value="P:IRE1-mediated unfolded protein response"/>
    <property type="evidence" value="ECO:0007669"/>
    <property type="project" value="TreeGrafter"/>
</dbReference>
<dbReference type="PROSITE" id="PS00108">
    <property type="entry name" value="PROTEIN_KINASE_ST"/>
    <property type="match status" value="1"/>
</dbReference>
<evidence type="ECO:0000256" key="12">
    <source>
        <dbReference type="ARBA" id="ARBA00022840"/>
    </source>
</evidence>
<dbReference type="Proteomes" id="UP000593564">
    <property type="component" value="Unassembled WGS sequence"/>
</dbReference>
<dbReference type="Pfam" id="PF00069">
    <property type="entry name" value="Pkinase"/>
    <property type="match status" value="1"/>
</dbReference>
<dbReference type="CDD" id="cd10422">
    <property type="entry name" value="RNase_Ire1"/>
    <property type="match status" value="1"/>
</dbReference>
<dbReference type="GO" id="GO:0009751">
    <property type="term" value="P:response to salicylic acid"/>
    <property type="evidence" value="ECO:0007669"/>
    <property type="project" value="UniProtKB-ARBA"/>
</dbReference>
<dbReference type="GO" id="GO:1990604">
    <property type="term" value="C:IRE1-TRAF2-ASK1 complex"/>
    <property type="evidence" value="ECO:0007669"/>
    <property type="project" value="TreeGrafter"/>
</dbReference>
<dbReference type="InterPro" id="IPR045133">
    <property type="entry name" value="IRE1/2-like"/>
</dbReference>
<evidence type="ECO:0000256" key="4">
    <source>
        <dbReference type="ARBA" id="ARBA00022664"/>
    </source>
</evidence>
<dbReference type="GO" id="GO:0004521">
    <property type="term" value="F:RNA endonuclease activity"/>
    <property type="evidence" value="ECO:0007669"/>
    <property type="project" value="InterPro"/>
</dbReference>
<dbReference type="Gene3D" id="3.30.200.20">
    <property type="entry name" value="Phosphorylase Kinase, domain 1"/>
    <property type="match status" value="1"/>
</dbReference>
<evidence type="ECO:0000259" key="28">
    <source>
        <dbReference type="PROSITE" id="PS50011"/>
    </source>
</evidence>
<dbReference type="Pfam" id="PF06479">
    <property type="entry name" value="Ribonuc_2-5A"/>
    <property type="match status" value="1"/>
</dbReference>
<keyword evidence="4" id="KW-0507">mRNA processing</keyword>
<dbReference type="PANTHER" id="PTHR13954:SF27">
    <property type="entry name" value="SERINE_THREONINE-PROTEIN KINASE_ENDORIBONUCLEASE IRE1B"/>
    <property type="match status" value="1"/>
</dbReference>
<dbReference type="GO" id="GO:0005524">
    <property type="term" value="F:ATP binding"/>
    <property type="evidence" value="ECO:0007669"/>
    <property type="project" value="UniProtKB-KW"/>
</dbReference>
<evidence type="ECO:0000256" key="23">
    <source>
        <dbReference type="ARBA" id="ARBA00047899"/>
    </source>
</evidence>
<keyword evidence="7 27" id="KW-0732">Signal</keyword>
<dbReference type="PANTHER" id="PTHR13954">
    <property type="entry name" value="IRE1-RELATED"/>
    <property type="match status" value="1"/>
</dbReference>
<comment type="caution">
    <text evidence="30">The sequence shown here is derived from an EMBL/GenBank/DDBJ whole genome shotgun (WGS) entry which is preliminary data.</text>
</comment>
<evidence type="ECO:0000256" key="18">
    <source>
        <dbReference type="ARBA" id="ARBA00023163"/>
    </source>
</evidence>
<dbReference type="AlphaFoldDB" id="A0A7J7HTJ6"/>
<keyword evidence="17" id="KW-1015">Disulfide bond</keyword>
<evidence type="ECO:0000256" key="26">
    <source>
        <dbReference type="SAM" id="Phobius"/>
    </source>
</evidence>
<dbReference type="InterPro" id="IPR018391">
    <property type="entry name" value="PQQ_b-propeller_rpt"/>
</dbReference>
<dbReference type="InterPro" id="IPR008271">
    <property type="entry name" value="Ser/Thr_kinase_AS"/>
</dbReference>
<evidence type="ECO:0000256" key="8">
    <source>
        <dbReference type="ARBA" id="ARBA00022741"/>
    </source>
</evidence>
<keyword evidence="5" id="KW-0808">Transferase</keyword>
<evidence type="ECO:0000256" key="21">
    <source>
        <dbReference type="ARBA" id="ARBA00023230"/>
    </source>
</evidence>
<dbReference type="FunFam" id="1.20.1440.180:FF:000002">
    <property type="entry name" value="Serine/threonine-protein kinase/endoribonuclease IRE1"/>
    <property type="match status" value="1"/>
</dbReference>
<evidence type="ECO:0000313" key="30">
    <source>
        <dbReference type="EMBL" id="KAF5955979.1"/>
    </source>
</evidence>
<feature type="transmembrane region" description="Helical" evidence="26">
    <location>
        <begin position="747"/>
        <end position="764"/>
    </location>
</feature>
<dbReference type="GO" id="GO:0002376">
    <property type="term" value="P:immune system process"/>
    <property type="evidence" value="ECO:0007669"/>
    <property type="project" value="UniProtKB-KW"/>
</dbReference>
<dbReference type="InterPro" id="IPR015943">
    <property type="entry name" value="WD40/YVTN_repeat-like_dom_sf"/>
</dbReference>
<organism evidence="30 31">
    <name type="scientific">Camellia sinensis</name>
    <name type="common">Tea plant</name>
    <name type="synonym">Thea sinensis</name>
    <dbReference type="NCBI Taxonomy" id="4442"/>
    <lineage>
        <taxon>Eukaryota</taxon>
        <taxon>Viridiplantae</taxon>
        <taxon>Streptophyta</taxon>
        <taxon>Embryophyta</taxon>
        <taxon>Tracheophyta</taxon>
        <taxon>Spermatophyta</taxon>
        <taxon>Magnoliopsida</taxon>
        <taxon>eudicotyledons</taxon>
        <taxon>Gunneridae</taxon>
        <taxon>Pentapetalae</taxon>
        <taxon>asterids</taxon>
        <taxon>Ericales</taxon>
        <taxon>Theaceae</taxon>
        <taxon>Camellia</taxon>
    </lineage>
</organism>
<feature type="transmembrane region" description="Helical" evidence="26">
    <location>
        <begin position="417"/>
        <end position="437"/>
    </location>
</feature>
<keyword evidence="14 26" id="KW-1133">Transmembrane helix</keyword>
<evidence type="ECO:0000256" key="17">
    <source>
        <dbReference type="ARBA" id="ARBA00023157"/>
    </source>
</evidence>
<dbReference type="SMART" id="SM00220">
    <property type="entry name" value="S_TKc"/>
    <property type="match status" value="1"/>
</dbReference>
<evidence type="ECO:0000256" key="16">
    <source>
        <dbReference type="ARBA" id="ARBA00023136"/>
    </source>
</evidence>
<dbReference type="GO" id="GO:0006397">
    <property type="term" value="P:mRNA processing"/>
    <property type="evidence" value="ECO:0007669"/>
    <property type="project" value="UniProtKB-KW"/>
</dbReference>
<evidence type="ECO:0000256" key="20">
    <source>
        <dbReference type="ARBA" id="ARBA00023187"/>
    </source>
</evidence>
<feature type="chain" id="PRO_5029826409" description="non-specific serine/threonine protein kinase" evidence="27">
    <location>
        <begin position="23"/>
        <end position="958"/>
    </location>
</feature>
<dbReference type="GO" id="GO:0042742">
    <property type="term" value="P:defense response to bacterium"/>
    <property type="evidence" value="ECO:0007669"/>
    <property type="project" value="UniProtKB-ARBA"/>
</dbReference>
<dbReference type="InterPro" id="IPR038357">
    <property type="entry name" value="KEN_sf"/>
</dbReference>
<comment type="catalytic activity">
    <reaction evidence="23">
        <text>L-threonyl-[protein] + ATP = O-phospho-L-threonyl-[protein] + ADP + H(+)</text>
        <dbReference type="Rhea" id="RHEA:46608"/>
        <dbReference type="Rhea" id="RHEA-COMP:11060"/>
        <dbReference type="Rhea" id="RHEA-COMP:11605"/>
        <dbReference type="ChEBI" id="CHEBI:15378"/>
        <dbReference type="ChEBI" id="CHEBI:30013"/>
        <dbReference type="ChEBI" id="CHEBI:30616"/>
        <dbReference type="ChEBI" id="CHEBI:61977"/>
        <dbReference type="ChEBI" id="CHEBI:456216"/>
        <dbReference type="EC" id="2.7.11.1"/>
    </reaction>
</comment>
<evidence type="ECO:0000313" key="31">
    <source>
        <dbReference type="Proteomes" id="UP000593564"/>
    </source>
</evidence>
<evidence type="ECO:0000256" key="11">
    <source>
        <dbReference type="ARBA" id="ARBA00022824"/>
    </source>
</evidence>
<dbReference type="InterPro" id="IPR011047">
    <property type="entry name" value="Quinoprotein_ADH-like_sf"/>
</dbReference>
<evidence type="ECO:0000256" key="13">
    <source>
        <dbReference type="ARBA" id="ARBA00022859"/>
    </source>
</evidence>
<dbReference type="FunFam" id="1.10.510.10:FF:000463">
    <property type="entry name" value="Serine/threonine-protein kinase/endoribonuclease IRE1a"/>
    <property type="match status" value="1"/>
</dbReference>
<dbReference type="PROSITE" id="PS51392">
    <property type="entry name" value="KEN"/>
    <property type="match status" value="1"/>
</dbReference>
<dbReference type="InterPro" id="IPR011009">
    <property type="entry name" value="Kinase-like_dom_sf"/>
</dbReference>
<keyword evidence="10" id="KW-0378">Hydrolase</keyword>
<keyword evidence="16 26" id="KW-0472">Membrane</keyword>
<dbReference type="Gene3D" id="1.20.1440.180">
    <property type="entry name" value="KEN domain"/>
    <property type="match status" value="1"/>
</dbReference>
<dbReference type="FunFam" id="2.130.10.10:FF:001716">
    <property type="entry name" value="Inositol requiring 1-1"/>
    <property type="match status" value="1"/>
</dbReference>
<keyword evidence="3" id="KW-0723">Serine/threonine-protein kinase</keyword>
<reference evidence="30 31" key="2">
    <citation type="submission" date="2020-07" db="EMBL/GenBank/DDBJ databases">
        <title>Genome assembly of wild tea tree DASZ reveals pedigree and selection history of tea varieties.</title>
        <authorList>
            <person name="Zhang W."/>
        </authorList>
    </citation>
    <scope>NUCLEOTIDE SEQUENCE [LARGE SCALE GENOMIC DNA]</scope>
    <source>
        <strain evidence="31">cv. G240</strain>
        <tissue evidence="30">Leaf</tissue>
    </source>
</reference>
<dbReference type="Gene3D" id="2.130.10.10">
    <property type="entry name" value="YVTN repeat-like/Quinoprotein amine dehydrogenase"/>
    <property type="match status" value="1"/>
</dbReference>
<dbReference type="SUPFAM" id="SSF50998">
    <property type="entry name" value="Quinoprotein alcohol dehydrogenase-like"/>
    <property type="match status" value="1"/>
</dbReference>
<dbReference type="Gene3D" id="1.10.510.10">
    <property type="entry name" value="Transferase(Phosphotransferase) domain 1"/>
    <property type="match status" value="1"/>
</dbReference>
<feature type="signal peptide" evidence="27">
    <location>
        <begin position="1"/>
        <end position="22"/>
    </location>
</feature>
<evidence type="ECO:0000256" key="9">
    <source>
        <dbReference type="ARBA" id="ARBA00022777"/>
    </source>
</evidence>
<keyword evidence="8" id="KW-0547">Nucleotide-binding</keyword>
<keyword evidence="6 26" id="KW-0812">Transmembrane</keyword>
<evidence type="ECO:0000256" key="15">
    <source>
        <dbReference type="ARBA" id="ARBA00023015"/>
    </source>
</evidence>
<keyword evidence="11" id="KW-0256">Endoplasmic reticulum</keyword>
<evidence type="ECO:0000256" key="3">
    <source>
        <dbReference type="ARBA" id="ARBA00022527"/>
    </source>
</evidence>
<keyword evidence="31" id="KW-1185">Reference proteome</keyword>
<comment type="subcellular location">
    <subcellularLocation>
        <location evidence="1">Endoplasmic reticulum membrane</location>
        <topology evidence="1">Single-pass type I membrane protein</topology>
    </subcellularLocation>
</comment>
<evidence type="ECO:0000256" key="27">
    <source>
        <dbReference type="SAM" id="SignalP"/>
    </source>
</evidence>
<evidence type="ECO:0000256" key="14">
    <source>
        <dbReference type="ARBA" id="ARBA00022989"/>
    </source>
</evidence>
<evidence type="ECO:0000256" key="1">
    <source>
        <dbReference type="ARBA" id="ARBA00004115"/>
    </source>
</evidence>
<keyword evidence="18" id="KW-0804">Transcription</keyword>
<feature type="domain" description="Protein kinase" evidence="28">
    <location>
        <begin position="532"/>
        <end position="821"/>
    </location>
</feature>
<evidence type="ECO:0000256" key="7">
    <source>
        <dbReference type="ARBA" id="ARBA00022729"/>
    </source>
</evidence>
<gene>
    <name evidence="30" type="ORF">HYC85_008835</name>
</gene>
<dbReference type="EC" id="2.7.11.1" evidence="2"/>